<keyword evidence="1" id="KW-0732">Signal</keyword>
<evidence type="ECO:0000256" key="1">
    <source>
        <dbReference type="SAM" id="SignalP"/>
    </source>
</evidence>
<dbReference type="Proteomes" id="UP001235269">
    <property type="component" value="Unassembled WGS sequence"/>
</dbReference>
<keyword evidence="3" id="KW-1185">Reference proteome</keyword>
<reference evidence="2 3" key="1">
    <citation type="submission" date="2023-07" db="EMBL/GenBank/DDBJ databases">
        <title>Genomic Encyclopedia of Type Strains, Phase IV (KMG-IV): sequencing the most valuable type-strain genomes for metagenomic binning, comparative biology and taxonomic classification.</title>
        <authorList>
            <person name="Goeker M."/>
        </authorList>
    </citation>
    <scope>NUCLEOTIDE SEQUENCE [LARGE SCALE GENOMIC DNA]</scope>
    <source>
        <strain evidence="2 3">DSM 100301</strain>
    </source>
</reference>
<proteinExistence type="predicted"/>
<feature type="chain" id="PRO_5046588674" description="Oxidoreductase molybdopterin-binding domain-containing protein" evidence="1">
    <location>
        <begin position="26"/>
        <end position="175"/>
    </location>
</feature>
<comment type="caution">
    <text evidence="2">The sequence shown here is derived from an EMBL/GenBank/DDBJ whole genome shotgun (WGS) entry which is preliminary data.</text>
</comment>
<evidence type="ECO:0008006" key="4">
    <source>
        <dbReference type="Google" id="ProtNLM"/>
    </source>
</evidence>
<protein>
    <recommendedName>
        <fullName evidence="4">Oxidoreductase molybdopterin-binding domain-containing protein</fullName>
    </recommendedName>
</protein>
<accession>A0ABU0ICZ1</accession>
<dbReference type="EMBL" id="JAUSWH010000004">
    <property type="protein sequence ID" value="MDQ0455483.1"/>
    <property type="molecule type" value="Genomic_DNA"/>
</dbReference>
<evidence type="ECO:0000313" key="2">
    <source>
        <dbReference type="EMBL" id="MDQ0455483.1"/>
    </source>
</evidence>
<organism evidence="2 3">
    <name type="scientific">Rhizobium paknamense</name>
    <dbReference type="NCBI Taxonomy" id="1206817"/>
    <lineage>
        <taxon>Bacteria</taxon>
        <taxon>Pseudomonadati</taxon>
        <taxon>Pseudomonadota</taxon>
        <taxon>Alphaproteobacteria</taxon>
        <taxon>Hyphomicrobiales</taxon>
        <taxon>Rhizobiaceae</taxon>
        <taxon>Rhizobium/Agrobacterium group</taxon>
        <taxon>Rhizobium</taxon>
    </lineage>
</organism>
<sequence>MMRFKTISMLLIAGAVFMEARIAQAGEIVPNGCVSHAFLNVSGNIATIKDKDTNSYQFSEQDFMALPAHDITTATLWTEKSRFTGPLLKDALDKAGATGDKLRLVALDNFAVEASRAFLEKYGAILAHSKDNERLKISDFGPIFVMLPRDQYREDIDTPLGTSYMVWQLCGIEVE</sequence>
<feature type="signal peptide" evidence="1">
    <location>
        <begin position="1"/>
        <end position="25"/>
    </location>
</feature>
<dbReference type="RefSeq" id="WP_307157663.1">
    <property type="nucleotide sequence ID" value="NZ_JAUSWH010000004.1"/>
</dbReference>
<evidence type="ECO:0000313" key="3">
    <source>
        <dbReference type="Proteomes" id="UP001235269"/>
    </source>
</evidence>
<name>A0ABU0ICZ1_9HYPH</name>
<dbReference type="InterPro" id="IPR036374">
    <property type="entry name" value="OxRdtase_Mopterin-bd_sf"/>
</dbReference>
<gene>
    <name evidence="2" type="ORF">QO005_001817</name>
</gene>
<dbReference type="SUPFAM" id="SSF56524">
    <property type="entry name" value="Oxidoreductase molybdopterin-binding domain"/>
    <property type="match status" value="1"/>
</dbReference>